<keyword evidence="3" id="KW-1185">Reference proteome</keyword>
<dbReference type="Gene3D" id="3.10.180.10">
    <property type="entry name" value="2,3-Dihydroxybiphenyl 1,2-Dioxygenase, domain 1"/>
    <property type="match status" value="1"/>
</dbReference>
<dbReference type="PROSITE" id="PS51819">
    <property type="entry name" value="VOC"/>
    <property type="match status" value="1"/>
</dbReference>
<protein>
    <recommendedName>
        <fullName evidence="1">VOC domain-containing protein</fullName>
    </recommendedName>
</protein>
<feature type="domain" description="VOC" evidence="1">
    <location>
        <begin position="8"/>
        <end position="130"/>
    </location>
</feature>
<dbReference type="STRING" id="1108044.GOOTI_251_00130"/>
<dbReference type="InterPro" id="IPR004360">
    <property type="entry name" value="Glyas_Fos-R_dOase_dom"/>
</dbReference>
<comment type="caution">
    <text evidence="2">The sequence shown here is derived from an EMBL/GenBank/DDBJ whole genome shotgun (WGS) entry which is preliminary data.</text>
</comment>
<evidence type="ECO:0000259" key="1">
    <source>
        <dbReference type="PROSITE" id="PS51819"/>
    </source>
</evidence>
<dbReference type="InterPro" id="IPR037523">
    <property type="entry name" value="VOC_core"/>
</dbReference>
<dbReference type="Pfam" id="PF00903">
    <property type="entry name" value="Glyoxalase"/>
    <property type="match status" value="1"/>
</dbReference>
<proteinExistence type="predicted"/>
<organism evidence="2 3">
    <name type="scientific">Gordonia otitidis (strain DSM 44809 / CCUG 52243 / JCM 12355 / NBRC 100426 / IFM 10032)</name>
    <dbReference type="NCBI Taxonomy" id="1108044"/>
    <lineage>
        <taxon>Bacteria</taxon>
        <taxon>Bacillati</taxon>
        <taxon>Actinomycetota</taxon>
        <taxon>Actinomycetes</taxon>
        <taxon>Mycobacteriales</taxon>
        <taxon>Gordoniaceae</taxon>
        <taxon>Gordonia</taxon>
    </lineage>
</organism>
<evidence type="ECO:0000313" key="3">
    <source>
        <dbReference type="Proteomes" id="UP000005038"/>
    </source>
</evidence>
<dbReference type="SUPFAM" id="SSF54593">
    <property type="entry name" value="Glyoxalase/Bleomycin resistance protein/Dihydroxybiphenyl dioxygenase"/>
    <property type="match status" value="1"/>
</dbReference>
<dbReference type="Proteomes" id="UP000005038">
    <property type="component" value="Unassembled WGS sequence"/>
</dbReference>
<reference evidence="2" key="1">
    <citation type="submission" date="2012-02" db="EMBL/GenBank/DDBJ databases">
        <title>Whole genome shotgun sequence of Gordonia otitidis NBRC 100426.</title>
        <authorList>
            <person name="Yoshida I."/>
            <person name="Hosoyama A."/>
            <person name="Tsuchikane K."/>
            <person name="Katsumata H."/>
            <person name="Yamazaki S."/>
            <person name="Fujita N."/>
        </authorList>
    </citation>
    <scope>NUCLEOTIDE SEQUENCE [LARGE SCALE GENOMIC DNA]</scope>
    <source>
        <strain evidence="2">NBRC 100426</strain>
    </source>
</reference>
<dbReference type="EMBL" id="BAFB01000251">
    <property type="protein sequence ID" value="GAB36990.1"/>
    <property type="molecule type" value="Genomic_DNA"/>
</dbReference>
<dbReference type="RefSeq" id="WP_007241147.1">
    <property type="nucleotide sequence ID" value="NZ_BAFB01000251.1"/>
</dbReference>
<evidence type="ECO:0000313" key="2">
    <source>
        <dbReference type="EMBL" id="GAB36990.1"/>
    </source>
</evidence>
<gene>
    <name evidence="2" type="ORF">GOOTI_251_00130</name>
</gene>
<name>H5TU32_GORO1</name>
<dbReference type="AlphaFoldDB" id="H5TU32"/>
<accession>H5TU32</accession>
<sequence>MTSPSLTGVHHLKFPVSDLEQSIDWYARVFGAEHIRRFDHHDSARQRYAVVISIPGVHQLVELRLNPSAAQGVSGFDPVTFGVADEKTLREWITHLDRQQVPHTRAITGYIGQVVRLTTPDGMTIQIYTDPKGGFESATFDRSVVVDPVTTDPT</sequence>
<dbReference type="InterPro" id="IPR029068">
    <property type="entry name" value="Glyas_Bleomycin-R_OHBP_Dase"/>
</dbReference>